<accession>D5BZG4</accession>
<dbReference type="EMBL" id="CP001798">
    <property type="protein sequence ID" value="ADE16178.1"/>
    <property type="molecule type" value="Genomic_DNA"/>
</dbReference>
<dbReference type="Proteomes" id="UP000001844">
    <property type="component" value="Chromosome"/>
</dbReference>
<dbReference type="KEGG" id="nhl:Nhal_3126"/>
<keyword evidence="3" id="KW-1185">Reference proteome</keyword>
<keyword evidence="1" id="KW-1133">Transmembrane helix</keyword>
<feature type="transmembrane region" description="Helical" evidence="1">
    <location>
        <begin position="7"/>
        <end position="27"/>
    </location>
</feature>
<evidence type="ECO:0000256" key="1">
    <source>
        <dbReference type="SAM" id="Phobius"/>
    </source>
</evidence>
<keyword evidence="1" id="KW-0472">Membrane</keyword>
<dbReference type="STRING" id="472759.Nhal_3126"/>
<sequence>MEKQDKQLIYIVGVIALFIILMVIVGITQMGGGGEKEVQLIDPQLLQEEIERAKDN</sequence>
<name>D5BZG4_NITHN</name>
<protein>
    <submittedName>
        <fullName evidence="2">Uncharacterized protein</fullName>
    </submittedName>
</protein>
<reference evidence="3" key="1">
    <citation type="submission" date="2010-04" db="EMBL/GenBank/DDBJ databases">
        <title>Complete genome sequence of Nitrosococcus halophilus Nc4, a salt-adapted, aerobic obligate ammonia-oxidizing sulfur purple bacterium.</title>
        <authorList>
            <consortium name="US DOE Joint Genome Institute"/>
            <person name="Campbell M.A."/>
            <person name="Malfatti S.A."/>
            <person name="Chain P.S.G."/>
            <person name="Heidelberg J.F."/>
            <person name="Ward B.B."/>
            <person name="Klotz M.G."/>
        </authorList>
    </citation>
    <scope>NUCLEOTIDE SEQUENCE [LARGE SCALE GENOMIC DNA]</scope>
    <source>
        <strain evidence="3">Nc4</strain>
    </source>
</reference>
<keyword evidence="1" id="KW-0812">Transmembrane</keyword>
<dbReference type="AlphaFoldDB" id="D5BZG4"/>
<gene>
    <name evidence="2" type="ordered locus">Nhal_3126</name>
</gene>
<evidence type="ECO:0000313" key="2">
    <source>
        <dbReference type="EMBL" id="ADE16178.1"/>
    </source>
</evidence>
<organism evidence="2 3">
    <name type="scientific">Nitrosococcus halophilus (strain Nc4)</name>
    <dbReference type="NCBI Taxonomy" id="472759"/>
    <lineage>
        <taxon>Bacteria</taxon>
        <taxon>Pseudomonadati</taxon>
        <taxon>Pseudomonadota</taxon>
        <taxon>Gammaproteobacteria</taxon>
        <taxon>Chromatiales</taxon>
        <taxon>Chromatiaceae</taxon>
        <taxon>Nitrosococcus</taxon>
    </lineage>
</organism>
<evidence type="ECO:0000313" key="3">
    <source>
        <dbReference type="Proteomes" id="UP000001844"/>
    </source>
</evidence>
<proteinExistence type="predicted"/>
<dbReference type="HOGENOM" id="CLU_212148_0_0_6"/>
<dbReference type="RefSeq" id="WP_013034028.1">
    <property type="nucleotide sequence ID" value="NC_013960.1"/>
</dbReference>